<dbReference type="GeneID" id="85318452"/>
<feature type="coiled-coil region" evidence="1">
    <location>
        <begin position="86"/>
        <end position="187"/>
    </location>
</feature>
<accession>A0AA40DKL4</accession>
<dbReference type="RefSeq" id="XP_060291764.1">
    <property type="nucleotide sequence ID" value="XM_060435182.1"/>
</dbReference>
<comment type="caution">
    <text evidence="2">The sequence shown here is derived from an EMBL/GenBank/DDBJ whole genome shotgun (WGS) entry which is preliminary data.</text>
</comment>
<evidence type="ECO:0000256" key="1">
    <source>
        <dbReference type="SAM" id="Coils"/>
    </source>
</evidence>
<reference evidence="2" key="1">
    <citation type="submission" date="2023-06" db="EMBL/GenBank/DDBJ databases">
        <title>Genome-scale phylogeny and comparative genomics of the fungal order Sordariales.</title>
        <authorList>
            <consortium name="Lawrence Berkeley National Laboratory"/>
            <person name="Hensen N."/>
            <person name="Bonometti L."/>
            <person name="Westerberg I."/>
            <person name="Brannstrom I.O."/>
            <person name="Guillou S."/>
            <person name="Cros-Aarteil S."/>
            <person name="Calhoun S."/>
            <person name="Haridas S."/>
            <person name="Kuo A."/>
            <person name="Mondo S."/>
            <person name="Pangilinan J."/>
            <person name="Riley R."/>
            <person name="LaButti K."/>
            <person name="Andreopoulos B."/>
            <person name="Lipzen A."/>
            <person name="Chen C."/>
            <person name="Yanf M."/>
            <person name="Daum C."/>
            <person name="Ng V."/>
            <person name="Clum A."/>
            <person name="Steindorff A."/>
            <person name="Ohm R."/>
            <person name="Martin F."/>
            <person name="Silar P."/>
            <person name="Natvig D."/>
            <person name="Lalanne C."/>
            <person name="Gautier V."/>
            <person name="Ament-velasquez S.L."/>
            <person name="Kruys A."/>
            <person name="Hutchinson M.I."/>
            <person name="Powell A.J."/>
            <person name="Barry K."/>
            <person name="Miller A.N."/>
            <person name="Grigoriev I.V."/>
            <person name="Debuchy R."/>
            <person name="Gladieux P."/>
            <person name="Thoren M.H."/>
            <person name="Johannesson H."/>
        </authorList>
    </citation>
    <scope>NUCLEOTIDE SEQUENCE</scope>
    <source>
        <strain evidence="2">SMH2392-1A</strain>
    </source>
</reference>
<proteinExistence type="predicted"/>
<organism evidence="2 3">
    <name type="scientific">Lasiosphaeria miniovina</name>
    <dbReference type="NCBI Taxonomy" id="1954250"/>
    <lineage>
        <taxon>Eukaryota</taxon>
        <taxon>Fungi</taxon>
        <taxon>Dikarya</taxon>
        <taxon>Ascomycota</taxon>
        <taxon>Pezizomycotina</taxon>
        <taxon>Sordariomycetes</taxon>
        <taxon>Sordariomycetidae</taxon>
        <taxon>Sordariales</taxon>
        <taxon>Lasiosphaeriaceae</taxon>
        <taxon>Lasiosphaeria</taxon>
    </lineage>
</organism>
<keyword evidence="1" id="KW-0175">Coiled coil</keyword>
<gene>
    <name evidence="2" type="ORF">B0T26DRAFT_466761</name>
</gene>
<name>A0AA40DKL4_9PEZI</name>
<evidence type="ECO:0000313" key="2">
    <source>
        <dbReference type="EMBL" id="KAK0706670.1"/>
    </source>
</evidence>
<sequence>MPSHGHRVFIETTRTSSPDFILRTKSPRLHRRSTSDERVYIVQDDVDTVPMATMHTSRDALYRENHLLKAELRDKEGDLKQHRIWVQQLQRQNNELRRSLDSTADVDTKVRELRRKNSKLENENSSLKIRVRELTRQLKDAVDGRVSILKARIESLTKEVGDWRHRYDDLDRRYEDLDRRYQLLGRNLDVHAESNRRLTAENELLSRQLEIEARIRRRRG</sequence>
<keyword evidence="3" id="KW-1185">Reference proteome</keyword>
<dbReference type="Proteomes" id="UP001172101">
    <property type="component" value="Unassembled WGS sequence"/>
</dbReference>
<evidence type="ECO:0000313" key="3">
    <source>
        <dbReference type="Proteomes" id="UP001172101"/>
    </source>
</evidence>
<dbReference type="AlphaFoldDB" id="A0AA40DKL4"/>
<dbReference type="SUPFAM" id="SSF57997">
    <property type="entry name" value="Tropomyosin"/>
    <property type="match status" value="1"/>
</dbReference>
<protein>
    <submittedName>
        <fullName evidence="2">Uncharacterized protein</fullName>
    </submittedName>
</protein>
<dbReference type="EMBL" id="JAUIRO010000007">
    <property type="protein sequence ID" value="KAK0706670.1"/>
    <property type="molecule type" value="Genomic_DNA"/>
</dbReference>